<keyword evidence="3" id="KW-1185">Reference proteome</keyword>
<evidence type="ECO:0000256" key="1">
    <source>
        <dbReference type="SAM" id="Phobius"/>
    </source>
</evidence>
<comment type="caution">
    <text evidence="2">The sequence shown here is derived from an EMBL/GenBank/DDBJ whole genome shotgun (WGS) entry which is preliminary data.</text>
</comment>
<dbReference type="InterPro" id="IPR019201">
    <property type="entry name" value="DUF2065"/>
</dbReference>
<gene>
    <name evidence="2" type="ORF">AX13_08670</name>
</gene>
<accession>A0A014NHT3</accession>
<dbReference type="AlphaFoldDB" id="A0A014NHT3"/>
<reference evidence="2 3" key="1">
    <citation type="submission" date="2014-01" db="EMBL/GenBank/DDBJ databases">
        <title>Interspecies Systems Biology Uncovers Metabolites Affecting C. elegans Gene Expression and Life History Traits.</title>
        <authorList>
            <person name="Watson E."/>
            <person name="Macneil L.T."/>
            <person name="Ritter A.D."/>
            <person name="Yilmaz L.S."/>
            <person name="Rosebrock A.P."/>
            <person name="Caudy A.A."/>
            <person name="Walhout A.J."/>
        </authorList>
    </citation>
    <scope>NUCLEOTIDE SEQUENCE [LARGE SCALE GENOMIC DNA]</scope>
    <source>
        <strain evidence="2 3">DA1877</strain>
    </source>
</reference>
<proteinExistence type="predicted"/>
<dbReference type="Pfam" id="PF09838">
    <property type="entry name" value="DUF2065"/>
    <property type="match status" value="1"/>
</dbReference>
<evidence type="ECO:0000313" key="2">
    <source>
        <dbReference type="EMBL" id="EXU78993.1"/>
    </source>
</evidence>
<keyword evidence="1" id="KW-0812">Transmembrane</keyword>
<dbReference type="RefSeq" id="WP_043386518.1">
    <property type="nucleotide sequence ID" value="NZ_JBOK01000022.1"/>
</dbReference>
<protein>
    <recommendedName>
        <fullName evidence="4">DUF2065 domain-containing protein</fullName>
    </recommendedName>
</protein>
<dbReference type="STRING" id="225991.MA05_13105"/>
<feature type="transmembrane region" description="Helical" evidence="1">
    <location>
        <begin position="6"/>
        <end position="24"/>
    </location>
</feature>
<organism evidence="2 3">
    <name type="scientific">Comamonas aquatica DA1877</name>
    <dbReference type="NCBI Taxonomy" id="1457173"/>
    <lineage>
        <taxon>Bacteria</taxon>
        <taxon>Pseudomonadati</taxon>
        <taxon>Pseudomonadota</taxon>
        <taxon>Betaproteobacteria</taxon>
        <taxon>Burkholderiales</taxon>
        <taxon>Comamonadaceae</taxon>
        <taxon>Comamonas</taxon>
    </lineage>
</organism>
<dbReference type="PATRIC" id="fig|1457173.3.peg.3152"/>
<keyword evidence="1" id="KW-1133">Transmembrane helix</keyword>
<dbReference type="Proteomes" id="UP000020766">
    <property type="component" value="Unassembled WGS sequence"/>
</dbReference>
<sequence>MESGISWWTALALLLVVEGLLPFASPRRWRATLTQLLALRDGQIRAVGLLCIAVGLSLLWWLE</sequence>
<evidence type="ECO:0000313" key="3">
    <source>
        <dbReference type="Proteomes" id="UP000020766"/>
    </source>
</evidence>
<dbReference type="PANTHER" id="PTHR38602:SF1">
    <property type="entry name" value="INNER MEMBRANE PROTEIN"/>
    <property type="match status" value="1"/>
</dbReference>
<dbReference type="PANTHER" id="PTHR38602">
    <property type="entry name" value="INNER MEMBRANE PROTEIN-RELATED"/>
    <property type="match status" value="1"/>
</dbReference>
<name>A0A014NHT3_9BURK</name>
<dbReference type="EMBL" id="JBOK01000022">
    <property type="protein sequence ID" value="EXU78993.1"/>
    <property type="molecule type" value="Genomic_DNA"/>
</dbReference>
<evidence type="ECO:0008006" key="4">
    <source>
        <dbReference type="Google" id="ProtNLM"/>
    </source>
</evidence>
<keyword evidence="1" id="KW-0472">Membrane</keyword>
<feature type="transmembrane region" description="Helical" evidence="1">
    <location>
        <begin position="44"/>
        <end position="62"/>
    </location>
</feature>